<dbReference type="InterPro" id="IPR027417">
    <property type="entry name" value="P-loop_NTPase"/>
</dbReference>
<dbReference type="PROSITE" id="PS00211">
    <property type="entry name" value="ABC_TRANSPORTER_1"/>
    <property type="match status" value="1"/>
</dbReference>
<dbReference type="InterPro" id="IPR008995">
    <property type="entry name" value="Mo/tungstate-bd_C_term_dom"/>
</dbReference>
<dbReference type="SUPFAM" id="SSF50331">
    <property type="entry name" value="MOP-like"/>
    <property type="match status" value="1"/>
</dbReference>
<reference evidence="7 8" key="1">
    <citation type="submission" date="2020-08" db="EMBL/GenBank/DDBJ databases">
        <title>Genomic Encyclopedia of Type Strains, Phase IV (KMG-IV): sequencing the most valuable type-strain genomes for metagenomic binning, comparative biology and taxonomic classification.</title>
        <authorList>
            <person name="Goeker M."/>
        </authorList>
    </citation>
    <scope>NUCLEOTIDE SEQUENCE [LARGE SCALE GENOMIC DNA]</scope>
    <source>
        <strain evidence="7 8">DSM 29853</strain>
    </source>
</reference>
<comment type="subcellular location">
    <subcellularLocation>
        <location evidence="1">Cell inner membrane</location>
        <topology evidence="1">Peripheral membrane protein</topology>
    </subcellularLocation>
</comment>
<dbReference type="InterPro" id="IPR003439">
    <property type="entry name" value="ABC_transporter-like_ATP-bd"/>
</dbReference>
<dbReference type="SMART" id="SM00382">
    <property type="entry name" value="AAA"/>
    <property type="match status" value="1"/>
</dbReference>
<dbReference type="Gene3D" id="2.40.50.140">
    <property type="entry name" value="Nucleic acid-binding proteins"/>
    <property type="match status" value="1"/>
</dbReference>
<organism evidence="7 8">
    <name type="scientific">Gellertiella hungarica</name>
    <dbReference type="NCBI Taxonomy" id="1572859"/>
    <lineage>
        <taxon>Bacteria</taxon>
        <taxon>Pseudomonadati</taxon>
        <taxon>Pseudomonadota</taxon>
        <taxon>Alphaproteobacteria</taxon>
        <taxon>Hyphomicrobiales</taxon>
        <taxon>Rhizobiaceae</taxon>
        <taxon>Gellertiella</taxon>
    </lineage>
</organism>
<dbReference type="GO" id="GO:1990060">
    <property type="term" value="C:maltose transport complex"/>
    <property type="evidence" value="ECO:0007669"/>
    <property type="project" value="TreeGrafter"/>
</dbReference>
<dbReference type="Pfam" id="PF00005">
    <property type="entry name" value="ABC_tran"/>
    <property type="match status" value="1"/>
</dbReference>
<evidence type="ECO:0000256" key="1">
    <source>
        <dbReference type="ARBA" id="ARBA00004417"/>
    </source>
</evidence>
<proteinExistence type="inferred from homology"/>
<comment type="similarity">
    <text evidence="2">Belongs to the ABC transporter superfamily.</text>
</comment>
<feature type="domain" description="ABC transporter" evidence="6">
    <location>
        <begin position="4"/>
        <end position="234"/>
    </location>
</feature>
<accession>A0A7W6J4G6</accession>
<dbReference type="InterPro" id="IPR017871">
    <property type="entry name" value="ABC_transporter-like_CS"/>
</dbReference>
<dbReference type="EC" id="3.6.3.-" evidence="7"/>
<keyword evidence="3" id="KW-0813">Transport</keyword>
<dbReference type="GO" id="GO:0016887">
    <property type="term" value="F:ATP hydrolysis activity"/>
    <property type="evidence" value="ECO:0007669"/>
    <property type="project" value="InterPro"/>
</dbReference>
<evidence type="ECO:0000256" key="3">
    <source>
        <dbReference type="ARBA" id="ARBA00022448"/>
    </source>
</evidence>
<dbReference type="AlphaFoldDB" id="A0A7W6J4G6"/>
<dbReference type="PANTHER" id="PTHR43875:SF3">
    <property type="entry name" value="MALTOSE_MALTODEXTRIN IMPORT ATP-BINDING PROTEIN MALK"/>
    <property type="match status" value="1"/>
</dbReference>
<dbReference type="PROSITE" id="PS50893">
    <property type="entry name" value="ABC_TRANSPORTER_2"/>
    <property type="match status" value="1"/>
</dbReference>
<dbReference type="InterPro" id="IPR012340">
    <property type="entry name" value="NA-bd_OB-fold"/>
</dbReference>
<dbReference type="Pfam" id="PF08402">
    <property type="entry name" value="TOBE_2"/>
    <property type="match status" value="1"/>
</dbReference>
<keyword evidence="5 7" id="KW-0067">ATP-binding</keyword>
<keyword evidence="4" id="KW-0547">Nucleotide-binding</keyword>
<dbReference type="RefSeq" id="WP_183365085.1">
    <property type="nucleotide sequence ID" value="NZ_JACIEZ010000002.1"/>
</dbReference>
<gene>
    <name evidence="7" type="ORF">GGR23_001034</name>
</gene>
<protein>
    <submittedName>
        <fullName evidence="7">Multiple sugar transport system ATP-binding protein</fullName>
        <ecNumber evidence="7">3.6.3.-</ecNumber>
    </submittedName>
</protein>
<dbReference type="Proteomes" id="UP000528286">
    <property type="component" value="Unassembled WGS sequence"/>
</dbReference>
<dbReference type="PANTHER" id="PTHR43875">
    <property type="entry name" value="MALTODEXTRIN IMPORT ATP-BINDING PROTEIN MSMX"/>
    <property type="match status" value="1"/>
</dbReference>
<dbReference type="GO" id="GO:0005524">
    <property type="term" value="F:ATP binding"/>
    <property type="evidence" value="ECO:0007669"/>
    <property type="project" value="UniProtKB-KW"/>
</dbReference>
<name>A0A7W6J4G6_9HYPH</name>
<dbReference type="FunFam" id="3.40.50.300:FF:000042">
    <property type="entry name" value="Maltose/maltodextrin ABC transporter, ATP-binding protein"/>
    <property type="match status" value="1"/>
</dbReference>
<dbReference type="Gene3D" id="2.40.50.100">
    <property type="match status" value="1"/>
</dbReference>
<evidence type="ECO:0000256" key="2">
    <source>
        <dbReference type="ARBA" id="ARBA00005417"/>
    </source>
</evidence>
<dbReference type="InterPro" id="IPR003593">
    <property type="entry name" value="AAA+_ATPase"/>
</dbReference>
<dbReference type="GO" id="GO:0055052">
    <property type="term" value="C:ATP-binding cassette (ABC) transporter complex, substrate-binding subunit-containing"/>
    <property type="evidence" value="ECO:0007669"/>
    <property type="project" value="TreeGrafter"/>
</dbReference>
<dbReference type="SUPFAM" id="SSF52540">
    <property type="entry name" value="P-loop containing nucleoside triphosphate hydrolases"/>
    <property type="match status" value="1"/>
</dbReference>
<dbReference type="CDD" id="cd03301">
    <property type="entry name" value="ABC_MalK_N"/>
    <property type="match status" value="1"/>
</dbReference>
<evidence type="ECO:0000313" key="7">
    <source>
        <dbReference type="EMBL" id="MBB4063857.1"/>
    </source>
</evidence>
<evidence type="ECO:0000313" key="8">
    <source>
        <dbReference type="Proteomes" id="UP000528286"/>
    </source>
</evidence>
<dbReference type="InterPro" id="IPR015855">
    <property type="entry name" value="ABC_transpr_MalK-like"/>
</dbReference>
<comment type="caution">
    <text evidence="7">The sequence shown here is derived from an EMBL/GenBank/DDBJ whole genome shotgun (WGS) entry which is preliminary data.</text>
</comment>
<evidence type="ECO:0000256" key="5">
    <source>
        <dbReference type="ARBA" id="ARBA00022840"/>
    </source>
</evidence>
<dbReference type="EMBL" id="JACIEZ010000002">
    <property type="protein sequence ID" value="MBB4063857.1"/>
    <property type="molecule type" value="Genomic_DNA"/>
</dbReference>
<dbReference type="Gene3D" id="3.40.50.300">
    <property type="entry name" value="P-loop containing nucleotide triphosphate hydrolases"/>
    <property type="match status" value="1"/>
</dbReference>
<evidence type="ECO:0000256" key="4">
    <source>
        <dbReference type="ARBA" id="ARBA00022741"/>
    </source>
</evidence>
<dbReference type="GO" id="GO:0015423">
    <property type="term" value="F:ABC-type maltose transporter activity"/>
    <property type="evidence" value="ECO:0007669"/>
    <property type="project" value="TreeGrafter"/>
</dbReference>
<dbReference type="InterPro" id="IPR047641">
    <property type="entry name" value="ABC_transpr_MalK/UgpC-like"/>
</dbReference>
<keyword evidence="8" id="KW-1185">Reference proteome</keyword>
<keyword evidence="7" id="KW-0762">Sugar transport</keyword>
<keyword evidence="7" id="KW-0378">Hydrolase</keyword>
<sequence>MSAISLSGLAKSYRDVPVVKGVDLDIAEGEFVVLVGPSGCGKSTLLKMIAGLEELSAGDIRIAGRSVVDLAPAERELAMVFQSYALYPHMTVAGNIGFALRIAGLPRAEIDRRVRAAAATVKLEGLLDRYPRALSGGQRQRVAIARALARQPKVLLFDEPLSNLDAALRQETRVEIARLHKALKATILYVTHDQVEAMTLADRIVLMNNGRIEQAGTPLDLYERPATLFVARFLGTPAINLFGAARMGLPGAATVGIRPEHLLLEDATHPGGLAARVEFVEELGDVRLIHLLTEADEKIVAKQPAGSPWQAGQSVRVSWRTEHLHRFDLAGQRLDDAPEQRPEKAA</sequence>
<evidence type="ECO:0000259" key="6">
    <source>
        <dbReference type="PROSITE" id="PS50893"/>
    </source>
</evidence>
<dbReference type="InterPro" id="IPR013611">
    <property type="entry name" value="Transp-assoc_OB_typ2"/>
</dbReference>